<evidence type="ECO:0000313" key="1">
    <source>
        <dbReference type="EMBL" id="HCV79634.1"/>
    </source>
</evidence>
<evidence type="ECO:0008006" key="3">
    <source>
        <dbReference type="Google" id="ProtNLM"/>
    </source>
</evidence>
<organism evidence="1 2">
    <name type="scientific">Zunongwangia profunda</name>
    <dbReference type="NCBI Taxonomy" id="398743"/>
    <lineage>
        <taxon>Bacteria</taxon>
        <taxon>Pseudomonadati</taxon>
        <taxon>Bacteroidota</taxon>
        <taxon>Flavobacteriia</taxon>
        <taxon>Flavobacteriales</taxon>
        <taxon>Flavobacteriaceae</taxon>
        <taxon>Zunongwangia</taxon>
    </lineage>
</organism>
<gene>
    <name evidence="1" type="ORF">DGQ38_01105</name>
</gene>
<comment type="caution">
    <text evidence="1">The sequence shown here is derived from an EMBL/GenBank/DDBJ whole genome shotgun (WGS) entry which is preliminary data.</text>
</comment>
<proteinExistence type="predicted"/>
<dbReference type="PROSITE" id="PS51257">
    <property type="entry name" value="PROKAR_LIPOPROTEIN"/>
    <property type="match status" value="1"/>
</dbReference>
<sequence length="271" mass="30124">MNIKNLILSITILTSLYSCGQEKFEFESKIKPEKTYSLSMNMSSTNKVQYLTENPDLKDKTTESNNSTKMTRITTTKGITANGNFPATIEYGKIITTVNGNKTTNPISGTIIKGTYSENKLNVKEVLSDDLDKKTKDGIKYALENVKPDIDFPKKPLKIGDSFEHKMPMSIPIEGANPVKIDIIKTFTLKSVKENIAIFNLKETIQLSTQIEQTNVVANGDGNGIVEFDINESQIIKNNASFTIELNVKINDDITVNSIVNSNSEIETKIK</sequence>
<dbReference type="AlphaFoldDB" id="A0A3D5IVD2"/>
<name>A0A3D5IVD2_9FLAO</name>
<evidence type="ECO:0000313" key="2">
    <source>
        <dbReference type="Proteomes" id="UP000264330"/>
    </source>
</evidence>
<protein>
    <recommendedName>
        <fullName evidence="3">Lipoprotein</fullName>
    </recommendedName>
</protein>
<dbReference type="EMBL" id="DPMF01000019">
    <property type="protein sequence ID" value="HCV79634.1"/>
    <property type="molecule type" value="Genomic_DNA"/>
</dbReference>
<dbReference type="RefSeq" id="WP_223089153.1">
    <property type="nucleotide sequence ID" value="NZ_CALFQJ010000181.1"/>
</dbReference>
<reference evidence="1 2" key="1">
    <citation type="journal article" date="2018" name="Nat. Biotechnol.">
        <title>A standardized bacterial taxonomy based on genome phylogeny substantially revises the tree of life.</title>
        <authorList>
            <person name="Parks D.H."/>
            <person name="Chuvochina M."/>
            <person name="Waite D.W."/>
            <person name="Rinke C."/>
            <person name="Skarshewski A."/>
            <person name="Chaumeil P.A."/>
            <person name="Hugenholtz P."/>
        </authorList>
    </citation>
    <scope>NUCLEOTIDE SEQUENCE [LARGE SCALE GENOMIC DNA]</scope>
    <source>
        <strain evidence="1">UBA9359</strain>
    </source>
</reference>
<accession>A0A3D5IVD2</accession>
<dbReference type="Proteomes" id="UP000264330">
    <property type="component" value="Unassembled WGS sequence"/>
</dbReference>